<comment type="caution">
    <text evidence="1">The sequence shown here is derived from an EMBL/GenBank/DDBJ whole genome shotgun (WGS) entry which is preliminary data.</text>
</comment>
<dbReference type="Proteomes" id="UP000023541">
    <property type="component" value="Unassembled WGS sequence"/>
</dbReference>
<protein>
    <submittedName>
        <fullName evidence="1">Uncharacterized protein</fullName>
    </submittedName>
</protein>
<dbReference type="RefSeq" id="WP_034244888.1">
    <property type="nucleotide sequence ID" value="NZ_AQRA01000008.1"/>
</dbReference>
<dbReference type="eggNOG" id="ENOG5030093">
    <property type="taxonomic scope" value="Bacteria"/>
</dbReference>
<proteinExistence type="predicted"/>
<reference evidence="1 2" key="1">
    <citation type="submission" date="2014-04" db="EMBL/GenBank/DDBJ databases">
        <title>Aquimarina sp. 22II-S11-z7 Genome Sequencing.</title>
        <authorList>
            <person name="Lai Q."/>
        </authorList>
    </citation>
    <scope>NUCLEOTIDE SEQUENCE [LARGE SCALE GENOMIC DNA]</scope>
    <source>
        <strain evidence="1 2">22II-S11-z7</strain>
    </source>
</reference>
<sequence length="64" mass="7286">MKKQETKKLELKKFKIVKFDHLDIVRGGRDSISISYIKSYDPDDCANTTGCHTYGCPGTTVIQY</sequence>
<name>A0A023BQQ4_9FLAO</name>
<accession>A0A023BQQ4</accession>
<organism evidence="1 2">
    <name type="scientific">Aquimarina atlantica</name>
    <dbReference type="NCBI Taxonomy" id="1317122"/>
    <lineage>
        <taxon>Bacteria</taxon>
        <taxon>Pseudomonadati</taxon>
        <taxon>Bacteroidota</taxon>
        <taxon>Flavobacteriia</taxon>
        <taxon>Flavobacteriales</taxon>
        <taxon>Flavobacteriaceae</taxon>
        <taxon>Aquimarina</taxon>
    </lineage>
</organism>
<evidence type="ECO:0000313" key="2">
    <source>
        <dbReference type="Proteomes" id="UP000023541"/>
    </source>
</evidence>
<keyword evidence="2" id="KW-1185">Reference proteome</keyword>
<gene>
    <name evidence="1" type="ORF">ATO12_23330</name>
</gene>
<dbReference type="EMBL" id="AQRA01000008">
    <property type="protein sequence ID" value="EZH72387.1"/>
    <property type="molecule type" value="Genomic_DNA"/>
</dbReference>
<evidence type="ECO:0000313" key="1">
    <source>
        <dbReference type="EMBL" id="EZH72387.1"/>
    </source>
</evidence>
<dbReference type="AlphaFoldDB" id="A0A023BQQ4"/>